<dbReference type="Pfam" id="PF00486">
    <property type="entry name" value="Trans_reg_C"/>
    <property type="match status" value="1"/>
</dbReference>
<dbReference type="InterPro" id="IPR001867">
    <property type="entry name" value="OmpR/PhoB-type_DNA-bd"/>
</dbReference>
<dbReference type="SUPFAM" id="SSF46894">
    <property type="entry name" value="C-terminal effector domain of the bipartite response regulators"/>
    <property type="match status" value="1"/>
</dbReference>
<evidence type="ECO:0000256" key="3">
    <source>
        <dbReference type="ARBA" id="ARBA00023015"/>
    </source>
</evidence>
<accession>A0A4R6WN90</accession>
<dbReference type="Gene3D" id="6.10.250.690">
    <property type="match status" value="1"/>
</dbReference>
<keyword evidence="2" id="KW-0902">Two-component regulatory system</keyword>
<dbReference type="Gene3D" id="3.40.50.2300">
    <property type="match status" value="1"/>
</dbReference>
<sequence length="247" mass="27405">MSQHPAHILIVDDDKRLRELIGRYLTEQGFRVTLATDAADARARLASISFDLIVLDIMMPGETGLELTQSLRLDNAVPILLLTAMGEVQDRINGLERGADDYLSKPFEPKELVLRINAILKRAQAVAVKPTPATGTVRFGAFAFEIARRRLLRSGEIVHLTEAESDLLTQLARRAGEAVSRDELLARNGEAGGEVATENGHENGAESNASRLVDVQMTRLRRKIEDDPRFPRYLQTVRGIGYVLRPD</sequence>
<dbReference type="PANTHER" id="PTHR48111:SF4">
    <property type="entry name" value="DNA-BINDING DUAL TRANSCRIPTIONAL REGULATOR OMPR"/>
    <property type="match status" value="1"/>
</dbReference>
<protein>
    <submittedName>
        <fullName evidence="10">Two-component system phosphate regulon response regulator OmpR</fullName>
    </submittedName>
</protein>
<dbReference type="GO" id="GO:0005829">
    <property type="term" value="C:cytosol"/>
    <property type="evidence" value="ECO:0007669"/>
    <property type="project" value="TreeGrafter"/>
</dbReference>
<dbReference type="InterPro" id="IPR011006">
    <property type="entry name" value="CheY-like_superfamily"/>
</dbReference>
<keyword evidence="4 7" id="KW-0238">DNA-binding</keyword>
<feature type="domain" description="OmpR/PhoB-type" evidence="9">
    <location>
        <begin position="134"/>
        <end position="246"/>
    </location>
</feature>
<dbReference type="GO" id="GO:0032993">
    <property type="term" value="C:protein-DNA complex"/>
    <property type="evidence" value="ECO:0007669"/>
    <property type="project" value="TreeGrafter"/>
</dbReference>
<dbReference type="Pfam" id="PF00072">
    <property type="entry name" value="Response_reg"/>
    <property type="match status" value="1"/>
</dbReference>
<evidence type="ECO:0000256" key="4">
    <source>
        <dbReference type="ARBA" id="ARBA00023125"/>
    </source>
</evidence>
<dbReference type="InterPro" id="IPR001789">
    <property type="entry name" value="Sig_transdc_resp-reg_receiver"/>
</dbReference>
<evidence type="ECO:0000256" key="6">
    <source>
        <dbReference type="PROSITE-ProRule" id="PRU00169"/>
    </source>
</evidence>
<dbReference type="RefSeq" id="WP_133613668.1">
    <property type="nucleotide sequence ID" value="NZ_SNYW01000008.1"/>
</dbReference>
<dbReference type="SMART" id="SM00862">
    <property type="entry name" value="Trans_reg_C"/>
    <property type="match status" value="1"/>
</dbReference>
<name>A0A4R6WN90_9PROT</name>
<evidence type="ECO:0000259" key="9">
    <source>
        <dbReference type="PROSITE" id="PS51755"/>
    </source>
</evidence>
<feature type="modified residue" description="4-aspartylphosphate" evidence="6">
    <location>
        <position position="56"/>
    </location>
</feature>
<keyword evidence="5" id="KW-0804">Transcription</keyword>
<dbReference type="EMBL" id="SNYW01000008">
    <property type="protein sequence ID" value="TDQ82383.1"/>
    <property type="molecule type" value="Genomic_DNA"/>
</dbReference>
<feature type="DNA-binding region" description="OmpR/PhoB-type" evidence="7">
    <location>
        <begin position="134"/>
        <end position="246"/>
    </location>
</feature>
<evidence type="ECO:0000256" key="5">
    <source>
        <dbReference type="ARBA" id="ARBA00023163"/>
    </source>
</evidence>
<dbReference type="FunFam" id="3.40.50.2300:FF:000001">
    <property type="entry name" value="DNA-binding response regulator PhoB"/>
    <property type="match status" value="1"/>
</dbReference>
<dbReference type="OrthoDB" id="9784252at2"/>
<dbReference type="CDD" id="cd00383">
    <property type="entry name" value="trans_reg_C"/>
    <property type="match status" value="1"/>
</dbReference>
<dbReference type="SUPFAM" id="SSF52172">
    <property type="entry name" value="CheY-like"/>
    <property type="match status" value="1"/>
</dbReference>
<dbReference type="InterPro" id="IPR016032">
    <property type="entry name" value="Sig_transdc_resp-reg_C-effctor"/>
</dbReference>
<dbReference type="GO" id="GO:0000156">
    <property type="term" value="F:phosphorelay response regulator activity"/>
    <property type="evidence" value="ECO:0007669"/>
    <property type="project" value="TreeGrafter"/>
</dbReference>
<dbReference type="SMART" id="SM00448">
    <property type="entry name" value="REC"/>
    <property type="match status" value="1"/>
</dbReference>
<evidence type="ECO:0000256" key="2">
    <source>
        <dbReference type="ARBA" id="ARBA00023012"/>
    </source>
</evidence>
<dbReference type="GO" id="GO:0000976">
    <property type="term" value="F:transcription cis-regulatory region binding"/>
    <property type="evidence" value="ECO:0007669"/>
    <property type="project" value="TreeGrafter"/>
</dbReference>
<comment type="caution">
    <text evidence="10">The sequence shown here is derived from an EMBL/GenBank/DDBJ whole genome shotgun (WGS) entry which is preliminary data.</text>
</comment>
<evidence type="ECO:0000259" key="8">
    <source>
        <dbReference type="PROSITE" id="PS50110"/>
    </source>
</evidence>
<keyword evidence="11" id="KW-1185">Reference proteome</keyword>
<reference evidence="10 11" key="1">
    <citation type="submission" date="2019-03" db="EMBL/GenBank/DDBJ databases">
        <title>Genomic Encyclopedia of Type Strains, Phase III (KMG-III): the genomes of soil and plant-associated and newly described type strains.</title>
        <authorList>
            <person name="Whitman W."/>
        </authorList>
    </citation>
    <scope>NUCLEOTIDE SEQUENCE [LARGE SCALE GENOMIC DNA]</scope>
    <source>
        <strain evidence="10 11">CGMCC 1.7660</strain>
    </source>
</reference>
<evidence type="ECO:0000256" key="1">
    <source>
        <dbReference type="ARBA" id="ARBA00022553"/>
    </source>
</evidence>
<keyword evidence="1 6" id="KW-0597">Phosphoprotein</keyword>
<dbReference type="InterPro" id="IPR036388">
    <property type="entry name" value="WH-like_DNA-bd_sf"/>
</dbReference>
<dbReference type="Gene3D" id="1.10.10.10">
    <property type="entry name" value="Winged helix-like DNA-binding domain superfamily/Winged helix DNA-binding domain"/>
    <property type="match status" value="1"/>
</dbReference>
<dbReference type="AlphaFoldDB" id="A0A4R6WN90"/>
<dbReference type="PANTHER" id="PTHR48111">
    <property type="entry name" value="REGULATOR OF RPOS"/>
    <property type="match status" value="1"/>
</dbReference>
<feature type="domain" description="Response regulatory" evidence="8">
    <location>
        <begin position="7"/>
        <end position="120"/>
    </location>
</feature>
<dbReference type="InterPro" id="IPR039420">
    <property type="entry name" value="WalR-like"/>
</dbReference>
<dbReference type="PROSITE" id="PS51755">
    <property type="entry name" value="OMPR_PHOB"/>
    <property type="match status" value="1"/>
</dbReference>
<evidence type="ECO:0000313" key="11">
    <source>
        <dbReference type="Proteomes" id="UP000295783"/>
    </source>
</evidence>
<dbReference type="GO" id="GO:0006355">
    <property type="term" value="P:regulation of DNA-templated transcription"/>
    <property type="evidence" value="ECO:0007669"/>
    <property type="project" value="InterPro"/>
</dbReference>
<keyword evidence="3" id="KW-0805">Transcription regulation</keyword>
<evidence type="ECO:0000256" key="7">
    <source>
        <dbReference type="PROSITE-ProRule" id="PRU01091"/>
    </source>
</evidence>
<dbReference type="Proteomes" id="UP000295783">
    <property type="component" value="Unassembled WGS sequence"/>
</dbReference>
<gene>
    <name evidence="10" type="ORF">A8950_2206</name>
</gene>
<organism evidence="10 11">
    <name type="scientific">Dongia mobilis</name>
    <dbReference type="NCBI Taxonomy" id="578943"/>
    <lineage>
        <taxon>Bacteria</taxon>
        <taxon>Pseudomonadati</taxon>
        <taxon>Pseudomonadota</taxon>
        <taxon>Alphaproteobacteria</taxon>
        <taxon>Rhodospirillales</taxon>
        <taxon>Dongiaceae</taxon>
        <taxon>Dongia</taxon>
    </lineage>
</organism>
<proteinExistence type="predicted"/>
<evidence type="ECO:0000313" key="10">
    <source>
        <dbReference type="EMBL" id="TDQ82383.1"/>
    </source>
</evidence>
<dbReference type="PROSITE" id="PS50110">
    <property type="entry name" value="RESPONSE_REGULATORY"/>
    <property type="match status" value="1"/>
</dbReference>